<evidence type="ECO:0000256" key="8">
    <source>
        <dbReference type="ARBA" id="ARBA00022878"/>
    </source>
</evidence>
<dbReference type="InterPro" id="IPR036462">
    <property type="entry name" value="Fumarylacetoacetase_N_sf"/>
</dbReference>
<evidence type="ECO:0000256" key="12">
    <source>
        <dbReference type="PIRSR" id="PIRSR605959-3"/>
    </source>
</evidence>
<dbReference type="Proteomes" id="UP000509510">
    <property type="component" value="Chromosome I"/>
</dbReference>
<evidence type="ECO:0000256" key="4">
    <source>
        <dbReference type="ARBA" id="ARBA00022723"/>
    </source>
</evidence>
<comment type="similarity">
    <text evidence="2 13">Belongs to the FAH family.</text>
</comment>
<evidence type="ECO:0000313" key="16">
    <source>
        <dbReference type="EMBL" id="QKX54139.1"/>
    </source>
</evidence>
<dbReference type="EMBL" id="CP055898">
    <property type="protein sequence ID" value="QKX54139.1"/>
    <property type="molecule type" value="Genomic_DNA"/>
</dbReference>
<keyword evidence="5 13" id="KW-0378">Hydrolase</keyword>
<evidence type="ECO:0000259" key="14">
    <source>
        <dbReference type="Pfam" id="PF01557"/>
    </source>
</evidence>
<evidence type="ECO:0000256" key="5">
    <source>
        <dbReference type="ARBA" id="ARBA00022801"/>
    </source>
</evidence>
<keyword evidence="8 13" id="KW-0828">Tyrosine catabolism</keyword>
<feature type="binding site" evidence="11">
    <location>
        <position position="233"/>
    </location>
    <ligand>
        <name>substrate</name>
    </ligand>
</feature>
<dbReference type="GO" id="GO:0006559">
    <property type="term" value="P:L-phenylalanine catabolic process"/>
    <property type="evidence" value="ECO:0007669"/>
    <property type="project" value="UniProtKB-UniRule"/>
</dbReference>
<evidence type="ECO:0000256" key="7">
    <source>
        <dbReference type="ARBA" id="ARBA00022842"/>
    </source>
</evidence>
<dbReference type="InterPro" id="IPR011234">
    <property type="entry name" value="Fumarylacetoacetase-like_C"/>
</dbReference>
<comment type="catalytic activity">
    <reaction evidence="13">
        <text>4-fumarylacetoacetate + H2O = acetoacetate + fumarate + H(+)</text>
        <dbReference type="Rhea" id="RHEA:10244"/>
        <dbReference type="ChEBI" id="CHEBI:13705"/>
        <dbReference type="ChEBI" id="CHEBI:15377"/>
        <dbReference type="ChEBI" id="CHEBI:15378"/>
        <dbReference type="ChEBI" id="CHEBI:18034"/>
        <dbReference type="ChEBI" id="CHEBI:29806"/>
        <dbReference type="EC" id="3.7.1.2"/>
    </reaction>
</comment>
<comment type="pathway">
    <text evidence="1 13">Amino-acid degradation; L-phenylalanine degradation; acetoacetate and fumarate from L-phenylalanine: step 6/6.</text>
</comment>
<reference evidence="17" key="1">
    <citation type="submission" date="2020-06" db="EMBL/GenBank/DDBJ databases">
        <title>A chromosome-scale genome assembly of Talaromyces rugulosus W13939.</title>
        <authorList>
            <person name="Wang B."/>
            <person name="Guo L."/>
            <person name="Ye K."/>
            <person name="Wang L."/>
        </authorList>
    </citation>
    <scope>NUCLEOTIDE SEQUENCE [LARGE SCALE GENOMIC DNA]</scope>
    <source>
        <strain evidence="17">W13939</strain>
    </source>
</reference>
<dbReference type="UniPathway" id="UPA00139">
    <property type="reaction ID" value="UER00341"/>
</dbReference>
<dbReference type="SUPFAM" id="SSF63433">
    <property type="entry name" value="Fumarylacetoacetate hydrolase, FAH, N-terminal domain"/>
    <property type="match status" value="1"/>
</dbReference>
<feature type="binding site" evidence="12">
    <location>
        <position position="121"/>
    </location>
    <ligand>
        <name>Ca(2+)</name>
        <dbReference type="ChEBI" id="CHEBI:29108"/>
    </ligand>
</feature>
<feature type="active site" description="Proton acceptor" evidence="10">
    <location>
        <position position="128"/>
    </location>
</feature>
<comment type="cofactor">
    <cofactor evidence="13">
        <name>Mg(2+)</name>
        <dbReference type="ChEBI" id="CHEBI:18420"/>
    </cofactor>
    <cofactor evidence="13">
        <name>Ca(2+)</name>
        <dbReference type="ChEBI" id="CHEBI:29108"/>
    </cofactor>
</comment>
<proteinExistence type="inferred from homology"/>
<feature type="binding site" evidence="11">
    <location>
        <position position="344"/>
    </location>
    <ligand>
        <name>substrate</name>
    </ligand>
</feature>
<feature type="binding site" evidence="12">
    <location>
        <position position="250"/>
    </location>
    <ligand>
        <name>Mg(2+)</name>
        <dbReference type="ChEBI" id="CHEBI:18420"/>
    </ligand>
</feature>
<accession>A0A7H8QJL6</accession>
<dbReference type="OrthoDB" id="9971669at2759"/>
<dbReference type="Pfam" id="PF09298">
    <property type="entry name" value="FAA_hydrolase_N"/>
    <property type="match status" value="1"/>
</dbReference>
<keyword evidence="17" id="KW-1185">Reference proteome</keyword>
<dbReference type="GO" id="GO:0004334">
    <property type="term" value="F:fumarylacetoacetase activity"/>
    <property type="evidence" value="ECO:0007669"/>
    <property type="project" value="UniProtKB-UniRule"/>
</dbReference>
<sequence length="420" mass="45882">MGAKIEVPAGSPFTIHNIPFGVISTQDSPKPRCATAIGDYAIDLAIYAQHGFLTDSVGPSAVEVLSKPSLNVFSTFDYLVRKAVRDGLIANITDGKIPEDSLVKLDAVTMHLPFEIGGFSDFYCSMEHVQNCTPLSKEASIPINWYYAPSVYNGRVSSIVPSPQPIRRPRGVSFNPTNGKPSYGPSLGLDYELEMGYFVSKPVKHGSELDIKNADQHIFGFVLLNDWSSRDLQLFEMPPLGPFNGKGFGTSVSPWVVTMDALQPHRCEPKTKQDPPPFDHLKWPTEQDATFDIKLEVELIRDGKSHSLATSNLKYLYWTPFQQITHHASAMCGLNTGDLLGTGTVSGSGVDSNGKKAELGCLLEATQAGTKDLELLDGTKIKWLNDGDEVILKAWCGDKKGEGAWFGFGECRGKILPALQ</sequence>
<feature type="domain" description="Fumarylacetoacetase-like C-terminal" evidence="14">
    <location>
        <begin position="120"/>
        <end position="406"/>
    </location>
</feature>
<feature type="binding site" evidence="12">
    <location>
        <position position="194"/>
    </location>
    <ligand>
        <name>Ca(2+)</name>
        <dbReference type="ChEBI" id="CHEBI:29108"/>
    </ligand>
</feature>
<evidence type="ECO:0000256" key="10">
    <source>
        <dbReference type="PIRSR" id="PIRSR605959-1"/>
    </source>
</evidence>
<dbReference type="NCBIfam" id="TIGR01266">
    <property type="entry name" value="fum_ac_acetase"/>
    <property type="match status" value="1"/>
</dbReference>
<gene>
    <name evidence="16" type="ORF">TRUGW13939_01223</name>
</gene>
<name>A0A7H8QJL6_TALRU</name>
<organism evidence="16 17">
    <name type="scientific">Talaromyces rugulosus</name>
    <name type="common">Penicillium rugulosum</name>
    <dbReference type="NCBI Taxonomy" id="121627"/>
    <lineage>
        <taxon>Eukaryota</taxon>
        <taxon>Fungi</taxon>
        <taxon>Dikarya</taxon>
        <taxon>Ascomycota</taxon>
        <taxon>Pezizomycotina</taxon>
        <taxon>Eurotiomycetes</taxon>
        <taxon>Eurotiomycetidae</taxon>
        <taxon>Eurotiales</taxon>
        <taxon>Trichocomaceae</taxon>
        <taxon>Talaromyces</taxon>
        <taxon>Talaromyces sect. Islandici</taxon>
    </lineage>
</organism>
<evidence type="ECO:0000256" key="1">
    <source>
        <dbReference type="ARBA" id="ARBA00004782"/>
    </source>
</evidence>
<evidence type="ECO:0000256" key="6">
    <source>
        <dbReference type="ARBA" id="ARBA00022837"/>
    </source>
</evidence>
<evidence type="ECO:0000259" key="15">
    <source>
        <dbReference type="Pfam" id="PF09298"/>
    </source>
</evidence>
<feature type="binding site" evidence="12">
    <location>
        <position position="192"/>
    </location>
    <ligand>
        <name>Ca(2+)</name>
        <dbReference type="ChEBI" id="CHEBI:29108"/>
    </ligand>
</feature>
<dbReference type="KEGG" id="trg:TRUGW13939_01223"/>
<evidence type="ECO:0000256" key="11">
    <source>
        <dbReference type="PIRSR" id="PIRSR605959-2"/>
    </source>
</evidence>
<evidence type="ECO:0000256" key="9">
    <source>
        <dbReference type="ARBA" id="ARBA00023232"/>
    </source>
</evidence>
<dbReference type="GeneID" id="55988736"/>
<feature type="domain" description="Fumarylacetoacetase N-terminal" evidence="15">
    <location>
        <begin position="16"/>
        <end position="113"/>
    </location>
</feature>
<dbReference type="InterPro" id="IPR036663">
    <property type="entry name" value="Fumarylacetoacetase_C_sf"/>
</dbReference>
<dbReference type="GO" id="GO:1902000">
    <property type="term" value="P:homogentisate catabolic process"/>
    <property type="evidence" value="ECO:0007669"/>
    <property type="project" value="TreeGrafter"/>
</dbReference>
<dbReference type="Pfam" id="PF01557">
    <property type="entry name" value="FAA_hydrolase"/>
    <property type="match status" value="1"/>
</dbReference>
<dbReference type="InterPro" id="IPR015377">
    <property type="entry name" value="Fumarylacetoacetase_N"/>
</dbReference>
<feature type="binding site" evidence="12">
    <location>
        <position position="246"/>
    </location>
    <ligand>
        <name>Mg(2+)</name>
        <dbReference type="ChEBI" id="CHEBI:18420"/>
    </ligand>
</feature>
<feature type="binding site" evidence="12">
    <location>
        <position position="226"/>
    </location>
    <ligand>
        <name>Ca(2+)</name>
        <dbReference type="ChEBI" id="CHEBI:29108"/>
    </ligand>
</feature>
<protein>
    <recommendedName>
        <fullName evidence="3 13">Fumarylacetoacetase</fullName>
        <ecNumber evidence="3 13">3.7.1.2</ecNumber>
    </recommendedName>
    <alternativeName>
        <fullName evidence="13">Fumarylacetoacetate hydrolase</fullName>
    </alternativeName>
</protein>
<feature type="binding site" evidence="12">
    <location>
        <position position="226"/>
    </location>
    <ligand>
        <name>Mg(2+)</name>
        <dbReference type="ChEBI" id="CHEBI:18420"/>
    </ligand>
</feature>
<dbReference type="RefSeq" id="XP_035340318.1">
    <property type="nucleotide sequence ID" value="XM_035484425.1"/>
</dbReference>
<keyword evidence="4 12" id="KW-0479">Metal-binding</keyword>
<dbReference type="GO" id="GO:0006572">
    <property type="term" value="P:L-tyrosine catabolic process"/>
    <property type="evidence" value="ECO:0007669"/>
    <property type="project" value="UniProtKB-UniRule"/>
</dbReference>
<dbReference type="Gene3D" id="2.30.30.230">
    <property type="entry name" value="Fumarylacetoacetase, N-terminal domain"/>
    <property type="match status" value="1"/>
</dbReference>
<dbReference type="PANTHER" id="PTHR43069:SF2">
    <property type="entry name" value="FUMARYLACETOACETASE"/>
    <property type="match status" value="1"/>
</dbReference>
<keyword evidence="6 12" id="KW-0106">Calcium</keyword>
<evidence type="ECO:0000256" key="2">
    <source>
        <dbReference type="ARBA" id="ARBA00010211"/>
    </source>
</evidence>
<evidence type="ECO:0000256" key="13">
    <source>
        <dbReference type="RuleBase" id="RU366008"/>
    </source>
</evidence>
<evidence type="ECO:0000256" key="3">
    <source>
        <dbReference type="ARBA" id="ARBA00012094"/>
    </source>
</evidence>
<dbReference type="Gene3D" id="3.90.850.10">
    <property type="entry name" value="Fumarylacetoacetase-like, C-terminal domain"/>
    <property type="match status" value="1"/>
</dbReference>
<evidence type="ECO:0000313" key="17">
    <source>
        <dbReference type="Proteomes" id="UP000509510"/>
    </source>
</evidence>
<dbReference type="SUPFAM" id="SSF56529">
    <property type="entry name" value="FAH"/>
    <property type="match status" value="1"/>
</dbReference>
<dbReference type="PANTHER" id="PTHR43069">
    <property type="entry name" value="FUMARYLACETOACETASE"/>
    <property type="match status" value="1"/>
</dbReference>
<feature type="binding site" evidence="11">
    <location>
        <position position="123"/>
    </location>
    <ligand>
        <name>substrate</name>
    </ligand>
</feature>
<keyword evidence="9 13" id="KW-0585">Phenylalanine catabolism</keyword>
<dbReference type="InterPro" id="IPR005959">
    <property type="entry name" value="Fumarylacetoacetase"/>
</dbReference>
<dbReference type="EC" id="3.7.1.2" evidence="3 13"/>
<dbReference type="GO" id="GO:0046872">
    <property type="term" value="F:metal ion binding"/>
    <property type="evidence" value="ECO:0007669"/>
    <property type="project" value="UniProtKB-UniRule"/>
</dbReference>
<keyword evidence="7 12" id="KW-0460">Magnesium</keyword>
<dbReference type="AlphaFoldDB" id="A0A7H8QJL6"/>